<sequence length="153" mass="16237">MLRRSHACSTLCASFCVMCAQGGRPPARAARTGGAAGARTSLGNVRAPSCATCTPGYRPAGAKPDGVCATSAQRRRSAPGSDQFHEGIGTTVERLDRRLIRSTTRISTPSPICTRNRRKFHGWNLLAEMVRTNSDGGNCGSDDEGRRERGGVC</sequence>
<evidence type="ECO:0000313" key="4">
    <source>
        <dbReference type="Proteomes" id="UP000250235"/>
    </source>
</evidence>
<gene>
    <name evidence="3" type="ORF">F511_14803</name>
</gene>
<dbReference type="EMBL" id="KQ998738">
    <property type="protein sequence ID" value="KZV42895.1"/>
    <property type="molecule type" value="Genomic_DNA"/>
</dbReference>
<feature type="region of interest" description="Disordered" evidence="1">
    <location>
        <begin position="134"/>
        <end position="153"/>
    </location>
</feature>
<organism evidence="3 4">
    <name type="scientific">Dorcoceras hygrometricum</name>
    <dbReference type="NCBI Taxonomy" id="472368"/>
    <lineage>
        <taxon>Eukaryota</taxon>
        <taxon>Viridiplantae</taxon>
        <taxon>Streptophyta</taxon>
        <taxon>Embryophyta</taxon>
        <taxon>Tracheophyta</taxon>
        <taxon>Spermatophyta</taxon>
        <taxon>Magnoliopsida</taxon>
        <taxon>eudicotyledons</taxon>
        <taxon>Gunneridae</taxon>
        <taxon>Pentapetalae</taxon>
        <taxon>asterids</taxon>
        <taxon>lamiids</taxon>
        <taxon>Lamiales</taxon>
        <taxon>Gesneriaceae</taxon>
        <taxon>Didymocarpoideae</taxon>
        <taxon>Trichosporeae</taxon>
        <taxon>Loxocarpinae</taxon>
        <taxon>Dorcoceras</taxon>
    </lineage>
</organism>
<keyword evidence="4" id="KW-1185">Reference proteome</keyword>
<evidence type="ECO:0000256" key="1">
    <source>
        <dbReference type="SAM" id="MobiDB-lite"/>
    </source>
</evidence>
<reference evidence="3 4" key="1">
    <citation type="journal article" date="2015" name="Proc. Natl. Acad. Sci. U.S.A.">
        <title>The resurrection genome of Boea hygrometrica: A blueprint for survival of dehydration.</title>
        <authorList>
            <person name="Xiao L."/>
            <person name="Yang G."/>
            <person name="Zhang L."/>
            <person name="Yang X."/>
            <person name="Zhao S."/>
            <person name="Ji Z."/>
            <person name="Zhou Q."/>
            <person name="Hu M."/>
            <person name="Wang Y."/>
            <person name="Chen M."/>
            <person name="Xu Y."/>
            <person name="Jin H."/>
            <person name="Xiao X."/>
            <person name="Hu G."/>
            <person name="Bao F."/>
            <person name="Hu Y."/>
            <person name="Wan P."/>
            <person name="Li L."/>
            <person name="Deng X."/>
            <person name="Kuang T."/>
            <person name="Xiang C."/>
            <person name="Zhu J.K."/>
            <person name="Oliver M.J."/>
            <person name="He Y."/>
        </authorList>
    </citation>
    <scope>NUCLEOTIDE SEQUENCE [LARGE SCALE GENOMIC DNA]</scope>
    <source>
        <strain evidence="4">cv. XS01</strain>
    </source>
</reference>
<keyword evidence="2" id="KW-0732">Signal</keyword>
<feature type="chain" id="PRO_5016288227" description="Secreted protein" evidence="2">
    <location>
        <begin position="23"/>
        <end position="153"/>
    </location>
</feature>
<dbReference type="Proteomes" id="UP000250235">
    <property type="component" value="Unassembled WGS sequence"/>
</dbReference>
<name>A0A2Z7C7N8_9LAMI</name>
<evidence type="ECO:0000313" key="3">
    <source>
        <dbReference type="EMBL" id="KZV42895.1"/>
    </source>
</evidence>
<evidence type="ECO:0008006" key="5">
    <source>
        <dbReference type="Google" id="ProtNLM"/>
    </source>
</evidence>
<evidence type="ECO:0000256" key="2">
    <source>
        <dbReference type="SAM" id="SignalP"/>
    </source>
</evidence>
<feature type="compositionally biased region" description="Basic and acidic residues" evidence="1">
    <location>
        <begin position="143"/>
        <end position="153"/>
    </location>
</feature>
<feature type="signal peptide" evidence="2">
    <location>
        <begin position="1"/>
        <end position="22"/>
    </location>
</feature>
<dbReference type="AlphaFoldDB" id="A0A2Z7C7N8"/>
<accession>A0A2Z7C7N8</accession>
<protein>
    <recommendedName>
        <fullName evidence="5">Secreted protein</fullName>
    </recommendedName>
</protein>
<proteinExistence type="predicted"/>